<evidence type="ECO:0000256" key="1">
    <source>
        <dbReference type="HAMAP-Rule" id="MF_00691"/>
    </source>
</evidence>
<keyword evidence="1" id="KW-0378">Hydrolase</keyword>
<keyword evidence="1" id="KW-0067">ATP-binding</keyword>
<evidence type="ECO:0000313" key="3">
    <source>
        <dbReference type="Proteomes" id="UP000005439"/>
    </source>
</evidence>
<dbReference type="SUPFAM" id="SSF88713">
    <property type="entry name" value="Glycoside hydrolase/deacetylase"/>
    <property type="match status" value="1"/>
</dbReference>
<dbReference type="GO" id="GO:0005524">
    <property type="term" value="F:ATP binding"/>
    <property type="evidence" value="ECO:0007669"/>
    <property type="project" value="UniProtKB-UniRule"/>
</dbReference>
<reference evidence="2 3" key="2">
    <citation type="journal article" date="2012" name="Stand. Genomic Sci.">
        <title>Complete genome sequence of the moderately thermophilic mineral-sulfide-oxidizing firmicute Sulfobacillus acidophilus type strain (NAL(T)).</title>
        <authorList>
            <person name="Anderson I."/>
            <person name="Chertkov O."/>
            <person name="Chen A."/>
            <person name="Saunders E."/>
            <person name="Lapidus A."/>
            <person name="Nolan M."/>
            <person name="Lucas S."/>
            <person name="Hammon N."/>
            <person name="Deshpande S."/>
            <person name="Cheng J.F."/>
            <person name="Han C."/>
            <person name="Tapia R."/>
            <person name="Goodwin L.A."/>
            <person name="Pitluck S."/>
            <person name="Liolios K."/>
            <person name="Pagani I."/>
            <person name="Ivanova N."/>
            <person name="Mikhailova N."/>
            <person name="Pati A."/>
            <person name="Palaniappan K."/>
            <person name="Land M."/>
            <person name="Pan C."/>
            <person name="Rohde M."/>
            <person name="Pukall R."/>
            <person name="Goker M."/>
            <person name="Detter J.C."/>
            <person name="Woyke T."/>
            <person name="Bristow J."/>
            <person name="Eisen J.A."/>
            <person name="Markowitz V."/>
            <person name="Hugenholtz P."/>
            <person name="Kyrpides N.C."/>
            <person name="Klenk H.P."/>
            <person name="Mavromatis K."/>
        </authorList>
    </citation>
    <scope>NUCLEOTIDE SEQUENCE [LARGE SCALE GENOMIC DNA]</scope>
    <source>
        <strain evidence="3">ATCC 700253 / DSM 10332 / NAL</strain>
    </source>
</reference>
<dbReference type="PATRIC" id="fig|679936.5.peg.2733"/>
<name>G8TXA0_SULAD</name>
<proteinExistence type="inferred from homology"/>
<dbReference type="HAMAP" id="MF_00691">
    <property type="entry name" value="PxpA"/>
    <property type="match status" value="1"/>
</dbReference>
<dbReference type="InterPro" id="IPR011330">
    <property type="entry name" value="Glyco_hydro/deAcase_b/a-brl"/>
</dbReference>
<dbReference type="KEGG" id="sap:Sulac_2640"/>
<protein>
    <recommendedName>
        <fullName evidence="1">5-oxoprolinase subunit A</fullName>
        <shortName evidence="1">5-OPase subunit A</shortName>
        <ecNumber evidence="1">3.5.2.9</ecNumber>
    </recommendedName>
    <alternativeName>
        <fullName evidence="1">5-oxoprolinase (ATP-hydrolyzing) subunit A</fullName>
    </alternativeName>
</protein>
<dbReference type="GO" id="GO:0017168">
    <property type="term" value="F:5-oxoprolinase (ATP-hydrolyzing) activity"/>
    <property type="evidence" value="ECO:0007669"/>
    <property type="project" value="UniProtKB-UniRule"/>
</dbReference>
<sequence length="259" mass="27857">MAARIDLNSDMGESFGAWTMGHDESVLPYITSANVACGFHAGDPRVMARTVRLAKSHGVSVGAHPAFPDLVGFGRRNLAVTPEEAHTDVLYQIGALHAFCRAENIPLAHVKPHGQLNNLAVTDASLADAILDAIELYDRQLILIAYGGELLARGRARGLTVAQEVYVDRAYLPDGRLAPRSLPGAVIQDPSVAARRAVEMVLQHRVPTLDGQWLTVTPDTICIHGDNPGAVELARAVRRALDAAGVEVLPLGHWLRTHT</sequence>
<dbReference type="HOGENOM" id="CLU_069535_0_0_9"/>
<keyword evidence="1" id="KW-0547">Nucleotide-binding</keyword>
<dbReference type="AlphaFoldDB" id="G8TXA0"/>
<dbReference type="NCBIfam" id="NF003814">
    <property type="entry name" value="PRK05406.1-3"/>
    <property type="match status" value="1"/>
</dbReference>
<dbReference type="GO" id="GO:0005975">
    <property type="term" value="P:carbohydrate metabolic process"/>
    <property type="evidence" value="ECO:0007669"/>
    <property type="project" value="InterPro"/>
</dbReference>
<dbReference type="Gene3D" id="3.20.20.370">
    <property type="entry name" value="Glycoside hydrolase/deacetylase"/>
    <property type="match status" value="1"/>
</dbReference>
<gene>
    <name evidence="1" type="primary">pxpA</name>
    <name evidence="2" type="ordered locus">Sulac_2640</name>
</gene>
<comment type="catalytic activity">
    <reaction evidence="1">
        <text>5-oxo-L-proline + ATP + 2 H2O = L-glutamate + ADP + phosphate + H(+)</text>
        <dbReference type="Rhea" id="RHEA:10348"/>
        <dbReference type="ChEBI" id="CHEBI:15377"/>
        <dbReference type="ChEBI" id="CHEBI:15378"/>
        <dbReference type="ChEBI" id="CHEBI:29985"/>
        <dbReference type="ChEBI" id="CHEBI:30616"/>
        <dbReference type="ChEBI" id="CHEBI:43474"/>
        <dbReference type="ChEBI" id="CHEBI:58402"/>
        <dbReference type="ChEBI" id="CHEBI:456216"/>
        <dbReference type="EC" id="3.5.2.9"/>
    </reaction>
</comment>
<keyword evidence="3" id="KW-1185">Reference proteome</keyword>
<dbReference type="Pfam" id="PF03746">
    <property type="entry name" value="LamB_YcsF"/>
    <property type="match status" value="1"/>
</dbReference>
<dbReference type="Proteomes" id="UP000005439">
    <property type="component" value="Chromosome"/>
</dbReference>
<accession>G8TXA0</accession>
<dbReference type="InterPro" id="IPR005501">
    <property type="entry name" value="LamB/YcsF/PxpA-like"/>
</dbReference>
<dbReference type="EMBL" id="CP003179">
    <property type="protein sequence ID" value="AEW06102.1"/>
    <property type="molecule type" value="Genomic_DNA"/>
</dbReference>
<comment type="similarity">
    <text evidence="1">Belongs to the LamB/PxpA family.</text>
</comment>
<dbReference type="NCBIfam" id="NF003816">
    <property type="entry name" value="PRK05406.1-5"/>
    <property type="match status" value="1"/>
</dbReference>
<dbReference type="STRING" id="679936.Sulac_2640"/>
<evidence type="ECO:0000313" key="2">
    <source>
        <dbReference type="EMBL" id="AEW06102.1"/>
    </source>
</evidence>
<dbReference type="CDD" id="cd10787">
    <property type="entry name" value="LamB_YcsF_like"/>
    <property type="match status" value="1"/>
</dbReference>
<dbReference type="PANTHER" id="PTHR30292:SF0">
    <property type="entry name" value="5-OXOPROLINASE SUBUNIT A"/>
    <property type="match status" value="1"/>
</dbReference>
<reference evidence="3" key="1">
    <citation type="submission" date="2011-12" db="EMBL/GenBank/DDBJ databases">
        <title>The complete genome of chromosome of Sulfobacillus acidophilus DSM 10332.</title>
        <authorList>
            <person name="Lucas S."/>
            <person name="Han J."/>
            <person name="Lapidus A."/>
            <person name="Bruce D."/>
            <person name="Goodwin L."/>
            <person name="Pitluck S."/>
            <person name="Peters L."/>
            <person name="Kyrpides N."/>
            <person name="Mavromatis K."/>
            <person name="Ivanova N."/>
            <person name="Mikhailova N."/>
            <person name="Chertkov O."/>
            <person name="Saunders E."/>
            <person name="Detter J.C."/>
            <person name="Tapia R."/>
            <person name="Han C."/>
            <person name="Land M."/>
            <person name="Hauser L."/>
            <person name="Markowitz V."/>
            <person name="Cheng J.-F."/>
            <person name="Hugenholtz P."/>
            <person name="Woyke T."/>
            <person name="Wu D."/>
            <person name="Pukall R."/>
            <person name="Gehrich-Schroeter G."/>
            <person name="Schneider S."/>
            <person name="Klenk H.-P."/>
            <person name="Eisen J.A."/>
        </authorList>
    </citation>
    <scope>NUCLEOTIDE SEQUENCE [LARGE SCALE GENOMIC DNA]</scope>
    <source>
        <strain evidence="3">ATCC 700253 / DSM 10332 / NAL</strain>
    </source>
</reference>
<comment type="function">
    <text evidence="1">Catalyzes the cleavage of 5-oxoproline to form L-glutamate coupled to the hydrolysis of ATP to ADP and inorganic phosphate.</text>
</comment>
<organism evidence="2 3">
    <name type="scientific">Sulfobacillus acidophilus (strain ATCC 700253 / DSM 10332 / NAL)</name>
    <dbReference type="NCBI Taxonomy" id="679936"/>
    <lineage>
        <taxon>Bacteria</taxon>
        <taxon>Bacillati</taxon>
        <taxon>Bacillota</taxon>
        <taxon>Clostridia</taxon>
        <taxon>Eubacteriales</taxon>
        <taxon>Clostridiales Family XVII. Incertae Sedis</taxon>
        <taxon>Sulfobacillus</taxon>
    </lineage>
</organism>
<comment type="subunit">
    <text evidence="1">Forms a complex composed of PxpA, PxpB and PxpC.</text>
</comment>
<dbReference type="PANTHER" id="PTHR30292">
    <property type="entry name" value="UNCHARACTERIZED PROTEIN YBGL-RELATED"/>
    <property type="match status" value="1"/>
</dbReference>
<dbReference type="EC" id="3.5.2.9" evidence="1"/>